<evidence type="ECO:0000256" key="12">
    <source>
        <dbReference type="RuleBase" id="RU000587"/>
    </source>
</evidence>
<keyword evidence="6 12" id="KW-0328">Glycosyltransferase</keyword>
<dbReference type="Pfam" id="PF00343">
    <property type="entry name" value="Phosphorylase"/>
    <property type="match status" value="1"/>
</dbReference>
<dbReference type="RefSeq" id="WP_271342887.1">
    <property type="nucleotide sequence ID" value="NZ_JANJGY010000007.1"/>
</dbReference>
<dbReference type="GO" id="GO:0005980">
    <property type="term" value="P:glycogen catabolic process"/>
    <property type="evidence" value="ECO:0007669"/>
    <property type="project" value="UniProtKB-ARBA"/>
</dbReference>
<sequence length="818" mass="94049">MIMDNFDSPFLYNRPEITVDSLKKSIVYKLIFSIGRSPKEASQRDWLNATLYAVRDFVTEGWITTARQSRSEETRRVYYLSMEFLIGRTLSNAMLAEGVYDVAKQALSELNVNLEDVLEKEVDPGLGNGGLGRLAACFMDSIATLALPGVGYGIRYEYGMFKQEIEDGHQVEKPDAWLDKGAAWEFIRPSKRHTVRFGGGIHFEGKKCIWTSKEEVEALAYDQMIPGYANDSAATLRLWSAYAGDRFDLADFNKGDYFAAVQDRTLSKNISRVLYPDDSTWSGRELRLRQEYFLVSASLQDIIYRHKRIHNTMENFADKVAIHLNDTHPALAIPELMVILIDKEGYEWKKAWDITRRVFSYTCHTLMSEALETWPVEMMAHILPRHLQMIFEINDYFLEYVRTYVSTDAEFIRRVSLIEEGDHRKVRMGWLSVVGSNKVNGVAAIHSELMVTSTFADFARIYPERFTNVTNGITPRRWIGVANPELSALFDRYIGKEWRRDLSQLTLLKDKVQDPELKKSIAQIKYNNKVKLANYIKNELGVEVDPNALFDVQVKRIHEYKRQILNVLHIIARYNAMLENPEKDWVPRVFILAGKAASAYYAAKQTINLINDVANIINYDERLQGRLKVVFIPNYSVSLAELIIPAADISEQISLAGTEASGTSNMKFALNGALTIGTLDGANVEILDNVGQDHIFIFGNTVEQVESLRRHGYRPFDYYQNDEELRKVVDQIVSGRFSPTDANRYHQLLQSLQYHDYYQAFADFRSYVDMQQNVDAKYQDQNAWIDSTLQNIVNMSYFSSDRTILEYAEKIWKIKPVK</sequence>
<dbReference type="FunFam" id="3.40.50.2000:FF:000003">
    <property type="entry name" value="Alpha-1,4 glucan phosphorylase"/>
    <property type="match status" value="1"/>
</dbReference>
<comment type="similarity">
    <text evidence="3 12">Belongs to the glycogen phosphorylase family.</text>
</comment>
<dbReference type="NCBIfam" id="TIGR02093">
    <property type="entry name" value="P_ylase"/>
    <property type="match status" value="1"/>
</dbReference>
<dbReference type="PANTHER" id="PTHR11468:SF3">
    <property type="entry name" value="GLYCOGEN PHOSPHORYLASE, LIVER FORM"/>
    <property type="match status" value="1"/>
</dbReference>
<dbReference type="Proteomes" id="UP001145481">
    <property type="component" value="Unassembled WGS sequence"/>
</dbReference>
<proteinExistence type="inferred from homology"/>
<evidence type="ECO:0000256" key="1">
    <source>
        <dbReference type="ARBA" id="ARBA00001275"/>
    </source>
</evidence>
<accession>A0A9X3ZKI8</accession>
<dbReference type="PIRSF" id="PIRSF000460">
    <property type="entry name" value="Pprylas_GlgP"/>
    <property type="match status" value="1"/>
</dbReference>
<organism evidence="13 14">
    <name type="scientific">Pasteurella multocida</name>
    <dbReference type="NCBI Taxonomy" id="747"/>
    <lineage>
        <taxon>Bacteria</taxon>
        <taxon>Pseudomonadati</taxon>
        <taxon>Pseudomonadota</taxon>
        <taxon>Gammaproteobacteria</taxon>
        <taxon>Pasteurellales</taxon>
        <taxon>Pasteurellaceae</taxon>
        <taxon>Pasteurella</taxon>
    </lineage>
</organism>
<evidence type="ECO:0000256" key="7">
    <source>
        <dbReference type="ARBA" id="ARBA00022679"/>
    </source>
</evidence>
<dbReference type="CDD" id="cd04300">
    <property type="entry name" value="GT35_Glycogen_Phosphorylase"/>
    <property type="match status" value="1"/>
</dbReference>
<keyword evidence="5" id="KW-0321">Glycogen metabolism</keyword>
<evidence type="ECO:0000256" key="9">
    <source>
        <dbReference type="ARBA" id="ARBA00023277"/>
    </source>
</evidence>
<gene>
    <name evidence="13" type="ORF">NM948_02105</name>
</gene>
<dbReference type="EC" id="2.4.1.1" evidence="12"/>
<dbReference type="GO" id="GO:0008184">
    <property type="term" value="F:glycogen phosphorylase activity"/>
    <property type="evidence" value="ECO:0007669"/>
    <property type="project" value="InterPro"/>
</dbReference>
<dbReference type="EMBL" id="JANJHC010000003">
    <property type="protein sequence ID" value="MDA5622353.1"/>
    <property type="molecule type" value="Genomic_DNA"/>
</dbReference>
<dbReference type="GO" id="GO:0005737">
    <property type="term" value="C:cytoplasm"/>
    <property type="evidence" value="ECO:0007669"/>
    <property type="project" value="TreeGrafter"/>
</dbReference>
<comment type="function">
    <text evidence="12">Allosteric enzyme that catalyzes the rate-limiting step in glycogen catabolism, the phosphorolytic cleavage of glycogen to produce glucose-1-phosphate, and plays a central role in maintaining cellular and organismal glucose homeostasis.</text>
</comment>
<keyword evidence="8 11" id="KW-0663">Pyridoxal phosphate</keyword>
<evidence type="ECO:0000256" key="8">
    <source>
        <dbReference type="ARBA" id="ARBA00022898"/>
    </source>
</evidence>
<comment type="caution">
    <text evidence="13">The sequence shown here is derived from an EMBL/GenBank/DDBJ whole genome shotgun (WGS) entry which is preliminary data.</text>
</comment>
<dbReference type="AlphaFoldDB" id="A0A9X3ZKI8"/>
<evidence type="ECO:0000256" key="2">
    <source>
        <dbReference type="ARBA" id="ARBA00001933"/>
    </source>
</evidence>
<evidence type="ECO:0000256" key="3">
    <source>
        <dbReference type="ARBA" id="ARBA00006047"/>
    </source>
</evidence>
<dbReference type="InterPro" id="IPR000811">
    <property type="entry name" value="Glyco_trans_35"/>
</dbReference>
<protein>
    <recommendedName>
        <fullName evidence="12">Alpha-1,4 glucan phosphorylase</fullName>
        <ecNumber evidence="12">2.4.1.1</ecNumber>
    </recommendedName>
</protein>
<keyword evidence="4" id="KW-0021">Allosteric enzyme</keyword>
<evidence type="ECO:0000256" key="10">
    <source>
        <dbReference type="ARBA" id="ARBA00025174"/>
    </source>
</evidence>
<evidence type="ECO:0000313" key="13">
    <source>
        <dbReference type="EMBL" id="MDA5622353.1"/>
    </source>
</evidence>
<comment type="cofactor">
    <cofactor evidence="2 12">
        <name>pyridoxal 5'-phosphate</name>
        <dbReference type="ChEBI" id="CHEBI:597326"/>
    </cofactor>
</comment>
<evidence type="ECO:0000313" key="14">
    <source>
        <dbReference type="Proteomes" id="UP001145481"/>
    </source>
</evidence>
<evidence type="ECO:0000256" key="4">
    <source>
        <dbReference type="ARBA" id="ARBA00022533"/>
    </source>
</evidence>
<dbReference type="InterPro" id="IPR011833">
    <property type="entry name" value="Glycg_phsphrylas"/>
</dbReference>
<dbReference type="FunFam" id="3.40.50.2000:FF:000034">
    <property type="entry name" value="Alpha-1,4 glucan phosphorylase"/>
    <property type="match status" value="1"/>
</dbReference>
<dbReference type="InterPro" id="IPR035090">
    <property type="entry name" value="Pyridoxal_P_attach_site"/>
</dbReference>
<comment type="function">
    <text evidence="10">Phosphorylase is an important allosteric enzyme in carbohydrate metabolism. Enzymes from different sources differ in their regulatory mechanisms and in their natural substrates. However, all known phosphorylases share catalytic and structural properties.</text>
</comment>
<keyword evidence="7 12" id="KW-0808">Transferase</keyword>
<evidence type="ECO:0000256" key="5">
    <source>
        <dbReference type="ARBA" id="ARBA00022600"/>
    </source>
</evidence>
<name>A0A9X3ZKI8_PASMD</name>
<feature type="modified residue" description="N6-(pyridoxal phosphate)lysine" evidence="11">
    <location>
        <position position="667"/>
    </location>
</feature>
<keyword evidence="9 12" id="KW-0119">Carbohydrate metabolism</keyword>
<dbReference type="SUPFAM" id="SSF53756">
    <property type="entry name" value="UDP-Glycosyltransferase/glycogen phosphorylase"/>
    <property type="match status" value="1"/>
</dbReference>
<evidence type="ECO:0000256" key="11">
    <source>
        <dbReference type="PIRSR" id="PIRSR000460-1"/>
    </source>
</evidence>
<dbReference type="GO" id="GO:0030170">
    <property type="term" value="F:pyridoxal phosphate binding"/>
    <property type="evidence" value="ECO:0007669"/>
    <property type="project" value="InterPro"/>
</dbReference>
<comment type="catalytic activity">
    <reaction evidence="1 12">
        <text>[(1-&gt;4)-alpha-D-glucosyl](n) + phosphate = [(1-&gt;4)-alpha-D-glucosyl](n-1) + alpha-D-glucose 1-phosphate</text>
        <dbReference type="Rhea" id="RHEA:41732"/>
        <dbReference type="Rhea" id="RHEA-COMP:9584"/>
        <dbReference type="Rhea" id="RHEA-COMP:9586"/>
        <dbReference type="ChEBI" id="CHEBI:15444"/>
        <dbReference type="ChEBI" id="CHEBI:43474"/>
        <dbReference type="ChEBI" id="CHEBI:58601"/>
        <dbReference type="EC" id="2.4.1.1"/>
    </reaction>
</comment>
<dbReference type="PROSITE" id="PS00102">
    <property type="entry name" value="PHOSPHORYLASE"/>
    <property type="match status" value="1"/>
</dbReference>
<dbReference type="Gene3D" id="3.40.50.2000">
    <property type="entry name" value="Glycogen Phosphorylase B"/>
    <property type="match status" value="2"/>
</dbReference>
<dbReference type="PANTHER" id="PTHR11468">
    <property type="entry name" value="GLYCOGEN PHOSPHORYLASE"/>
    <property type="match status" value="1"/>
</dbReference>
<evidence type="ECO:0000256" key="6">
    <source>
        <dbReference type="ARBA" id="ARBA00022676"/>
    </source>
</evidence>
<reference evidence="13" key="1">
    <citation type="submission" date="2022-07" db="EMBL/GenBank/DDBJ databases">
        <title>Genome-based characterization of novel serogroup A variants of Pasteurella multocida.</title>
        <authorList>
            <person name="Prajapati A."/>
            <person name="Yogisharadhya R."/>
            <person name="Mohanty N."/>
            <person name="Chanda M."/>
            <person name="Mendem S.K."/>
            <person name="Siddaramappa S."/>
            <person name="Shivachandra S.B."/>
        </authorList>
    </citation>
    <scope>NUCLEOTIDE SEQUENCE</scope>
    <source>
        <strain evidence="13">NIVEDIPm19</strain>
    </source>
</reference>